<dbReference type="GO" id="GO:0008270">
    <property type="term" value="F:zinc ion binding"/>
    <property type="evidence" value="ECO:0007669"/>
    <property type="project" value="UniProtKB-KW"/>
</dbReference>
<comment type="subunit">
    <text evidence="7">Component of the endosomal sorting complex required for transport II (ESCRT-II).</text>
</comment>
<evidence type="ECO:0000256" key="8">
    <source>
        <dbReference type="SAM" id="MobiDB-lite"/>
    </source>
</evidence>
<organism evidence="10 11">
    <name type="scientific">Lentinula guzmanii</name>
    <dbReference type="NCBI Taxonomy" id="2804957"/>
    <lineage>
        <taxon>Eukaryota</taxon>
        <taxon>Fungi</taxon>
        <taxon>Dikarya</taxon>
        <taxon>Basidiomycota</taxon>
        <taxon>Agaricomycotina</taxon>
        <taxon>Agaricomycetes</taxon>
        <taxon>Agaricomycetidae</taxon>
        <taxon>Agaricales</taxon>
        <taxon>Marasmiineae</taxon>
        <taxon>Omphalotaceae</taxon>
        <taxon>Lentinula</taxon>
    </lineage>
</organism>
<keyword evidence="4" id="KW-0863">Zinc-finger</keyword>
<keyword evidence="2 7" id="KW-0813">Transport</keyword>
<dbReference type="Gene3D" id="2.30.29.30">
    <property type="entry name" value="Pleckstrin-homology domain (PH domain)/Phosphotyrosine-binding domain (PTB)"/>
    <property type="match status" value="1"/>
</dbReference>
<dbReference type="AlphaFoldDB" id="A0AA38J8N2"/>
<dbReference type="InterPro" id="IPR036390">
    <property type="entry name" value="WH_DNA-bd_sf"/>
</dbReference>
<feature type="region of interest" description="Disordered" evidence="8">
    <location>
        <begin position="214"/>
        <end position="236"/>
    </location>
</feature>
<keyword evidence="7" id="KW-0963">Cytoplasm</keyword>
<evidence type="ECO:0000256" key="3">
    <source>
        <dbReference type="ARBA" id="ARBA00022723"/>
    </source>
</evidence>
<keyword evidence="6 7" id="KW-0653">Protein transport</keyword>
<dbReference type="SUPFAM" id="SSF46785">
    <property type="entry name" value="Winged helix' DNA-binding domain"/>
    <property type="match status" value="1"/>
</dbReference>
<keyword evidence="3" id="KW-0479">Metal-binding</keyword>
<evidence type="ECO:0000256" key="5">
    <source>
        <dbReference type="ARBA" id="ARBA00022833"/>
    </source>
</evidence>
<dbReference type="EMBL" id="JANVFO010000078">
    <property type="protein sequence ID" value="KAJ3716282.1"/>
    <property type="molecule type" value="Genomic_DNA"/>
</dbReference>
<dbReference type="InterPro" id="IPR037855">
    <property type="entry name" value="Vps36"/>
</dbReference>
<dbReference type="InterPro" id="IPR036388">
    <property type="entry name" value="WH-like_DNA-bd_sf"/>
</dbReference>
<keyword evidence="5" id="KW-0862">Zinc</keyword>
<evidence type="ECO:0000313" key="10">
    <source>
        <dbReference type="EMBL" id="KAJ3716282.1"/>
    </source>
</evidence>
<dbReference type="Gene3D" id="4.10.1060.10">
    <property type="entry name" value="Zinc finger, RanBP2-type"/>
    <property type="match status" value="1"/>
</dbReference>
<dbReference type="Proteomes" id="UP001176059">
    <property type="component" value="Unassembled WGS sequence"/>
</dbReference>
<gene>
    <name evidence="10" type="ORF">DFJ43DRAFT_1210476</name>
</gene>
<dbReference type="GO" id="GO:0031902">
    <property type="term" value="C:late endosome membrane"/>
    <property type="evidence" value="ECO:0007669"/>
    <property type="project" value="UniProtKB-UniRule"/>
</dbReference>
<keyword evidence="11" id="KW-1185">Reference proteome</keyword>
<dbReference type="InterPro" id="IPR040608">
    <property type="entry name" value="Snf8/Vps36"/>
</dbReference>
<dbReference type="Gene3D" id="2.30.30.380">
    <property type="entry name" value="Zn-finger domain of Sec23/24"/>
    <property type="match status" value="1"/>
</dbReference>
<dbReference type="GO" id="GO:0000814">
    <property type="term" value="C:ESCRT II complex"/>
    <property type="evidence" value="ECO:0007669"/>
    <property type="project" value="UniProtKB-UniRule"/>
</dbReference>
<evidence type="ECO:0000256" key="7">
    <source>
        <dbReference type="RuleBase" id="RU367095"/>
    </source>
</evidence>
<accession>A0AA38J8N2</accession>
<dbReference type="GO" id="GO:0043130">
    <property type="term" value="F:ubiquitin binding"/>
    <property type="evidence" value="ECO:0007669"/>
    <property type="project" value="UniProtKB-UniRule"/>
</dbReference>
<name>A0AA38J8N2_9AGAR</name>
<dbReference type="PANTHER" id="PTHR13128">
    <property type="entry name" value="VACUOLAR PROTEIN-SORTING-ASSOCIATED PROTEIN 36"/>
    <property type="match status" value="1"/>
</dbReference>
<keyword evidence="7" id="KW-0967">Endosome</keyword>
<dbReference type="Pfam" id="PF11605">
    <property type="entry name" value="Vps36_ESCRT-II"/>
    <property type="match status" value="1"/>
</dbReference>
<protein>
    <recommendedName>
        <fullName evidence="7">Vacuolar protein-sorting-associated protein 36</fullName>
    </recommendedName>
    <alternativeName>
        <fullName evidence="7">ESCRT-II complex subunit VPS36</fullName>
    </alternativeName>
</protein>
<dbReference type="Pfam" id="PF04157">
    <property type="entry name" value="EAP30"/>
    <property type="match status" value="1"/>
</dbReference>
<dbReference type="PANTHER" id="PTHR13128:SF12">
    <property type="entry name" value="VACUOLAR PROTEIN-SORTING-ASSOCIATED PROTEIN 36"/>
    <property type="match status" value="1"/>
</dbReference>
<evidence type="ECO:0000256" key="4">
    <source>
        <dbReference type="ARBA" id="ARBA00022771"/>
    </source>
</evidence>
<dbReference type="Gene3D" id="6.10.140.260">
    <property type="match status" value="1"/>
</dbReference>
<dbReference type="SUPFAM" id="SSF50729">
    <property type="entry name" value="PH domain-like"/>
    <property type="match status" value="2"/>
</dbReference>
<dbReference type="Gene3D" id="1.10.10.10">
    <property type="entry name" value="Winged helix-like DNA-binding domain superfamily/Winged helix DNA-binding domain"/>
    <property type="match status" value="2"/>
</dbReference>
<dbReference type="InterPro" id="IPR001876">
    <property type="entry name" value="Znf_RanBP2"/>
</dbReference>
<evidence type="ECO:0000313" key="11">
    <source>
        <dbReference type="Proteomes" id="UP001176059"/>
    </source>
</evidence>
<comment type="function">
    <text evidence="7">Component of the ESCRT-II complex (endosomal sorting complex required for transport II), which is required for multivesicular body (MVB) formation and sorting of endosomal cargo proteins into MVBs.</text>
</comment>
<dbReference type="InterPro" id="IPR021648">
    <property type="entry name" value="GLUE_dom"/>
</dbReference>
<evidence type="ECO:0000259" key="9">
    <source>
        <dbReference type="PROSITE" id="PS51495"/>
    </source>
</evidence>
<comment type="similarity">
    <text evidence="1 7">Belongs to the VPS36 family.</text>
</comment>
<comment type="subcellular location">
    <subcellularLocation>
        <location evidence="7">Cytoplasm</location>
    </subcellularLocation>
    <subcellularLocation>
        <location evidence="7">Endosome</location>
    </subcellularLocation>
</comment>
<evidence type="ECO:0000256" key="1">
    <source>
        <dbReference type="ARBA" id="ARBA00009697"/>
    </source>
</evidence>
<evidence type="ECO:0000256" key="6">
    <source>
        <dbReference type="ARBA" id="ARBA00022927"/>
    </source>
</evidence>
<dbReference type="GO" id="GO:0032266">
    <property type="term" value="F:phosphatidylinositol-3-phosphate binding"/>
    <property type="evidence" value="ECO:0007669"/>
    <property type="project" value="UniProtKB-UniRule"/>
</dbReference>
<dbReference type="PROSITE" id="PS51495">
    <property type="entry name" value="GLUE"/>
    <property type="match status" value="1"/>
</dbReference>
<proteinExistence type="inferred from homology"/>
<reference evidence="10" key="1">
    <citation type="submission" date="2022-08" db="EMBL/GenBank/DDBJ databases">
        <authorList>
            <consortium name="DOE Joint Genome Institute"/>
            <person name="Min B."/>
            <person name="Sierra-Patev S."/>
            <person name="Naranjo-Ortiz M."/>
            <person name="Looney B."/>
            <person name="Konkel Z."/>
            <person name="Slot J.C."/>
            <person name="Sakamoto Y."/>
            <person name="Steenwyk J.L."/>
            <person name="Rokas A."/>
            <person name="Carro J."/>
            <person name="Camarero S."/>
            <person name="Ferreira P."/>
            <person name="Molpeceres G."/>
            <person name="Ruiz-duenas F.J."/>
            <person name="Serrano A."/>
            <person name="Henrissat B."/>
            <person name="Drula E."/>
            <person name="Hughes K.W."/>
            <person name="Mata J.L."/>
            <person name="Ishikawa N.K."/>
            <person name="Vargas-Isla R."/>
            <person name="Ushijima S."/>
            <person name="Smith C.A."/>
            <person name="Ahrendt S."/>
            <person name="Andreopoulos W."/>
            <person name="He G."/>
            <person name="LaButti K."/>
            <person name="Lipzen A."/>
            <person name="Ng V."/>
            <person name="Riley R."/>
            <person name="Sandor L."/>
            <person name="Barry K."/>
            <person name="Martinez A.T."/>
            <person name="Xiao Y."/>
            <person name="Gibbons J.G."/>
            <person name="Terashima K."/>
            <person name="Hibbett D.S."/>
            <person name="Grigoriev I.V."/>
        </authorList>
    </citation>
    <scope>NUCLEOTIDE SEQUENCE</scope>
    <source>
        <strain evidence="10">ET3784</strain>
    </source>
</reference>
<dbReference type="SMART" id="SM00547">
    <property type="entry name" value="ZnF_RBZ"/>
    <property type="match status" value="2"/>
</dbReference>
<dbReference type="InterPro" id="IPR011993">
    <property type="entry name" value="PH-like_dom_sf"/>
</dbReference>
<evidence type="ECO:0000256" key="2">
    <source>
        <dbReference type="ARBA" id="ARBA00022448"/>
    </source>
</evidence>
<reference evidence="10" key="2">
    <citation type="journal article" date="2023" name="Proc. Natl. Acad. Sci. U.S.A.">
        <title>A global phylogenomic analysis of the shiitake genus Lentinula.</title>
        <authorList>
            <person name="Sierra-Patev S."/>
            <person name="Min B."/>
            <person name="Naranjo-Ortiz M."/>
            <person name="Looney B."/>
            <person name="Konkel Z."/>
            <person name="Slot J.C."/>
            <person name="Sakamoto Y."/>
            <person name="Steenwyk J.L."/>
            <person name="Rokas A."/>
            <person name="Carro J."/>
            <person name="Camarero S."/>
            <person name="Ferreira P."/>
            <person name="Molpeceres G."/>
            <person name="Ruiz-Duenas F.J."/>
            <person name="Serrano A."/>
            <person name="Henrissat B."/>
            <person name="Drula E."/>
            <person name="Hughes K.W."/>
            <person name="Mata J.L."/>
            <person name="Ishikawa N.K."/>
            <person name="Vargas-Isla R."/>
            <person name="Ushijima S."/>
            <person name="Smith C.A."/>
            <person name="Donoghue J."/>
            <person name="Ahrendt S."/>
            <person name="Andreopoulos W."/>
            <person name="He G."/>
            <person name="LaButti K."/>
            <person name="Lipzen A."/>
            <person name="Ng V."/>
            <person name="Riley R."/>
            <person name="Sandor L."/>
            <person name="Barry K."/>
            <person name="Martinez A.T."/>
            <person name="Xiao Y."/>
            <person name="Gibbons J.G."/>
            <person name="Terashima K."/>
            <person name="Grigoriev I.V."/>
            <person name="Hibbett D."/>
        </authorList>
    </citation>
    <scope>NUCLEOTIDE SEQUENCE</scope>
    <source>
        <strain evidence="10">ET3784</strain>
    </source>
</reference>
<feature type="domain" description="GLUE N-terminal" evidence="9">
    <location>
        <begin position="10"/>
        <end position="272"/>
    </location>
</feature>
<sequence length="562" mass="60638">MALQKFSKTVDGTIPVQALLYNDEELIASQDGVGIYDGLQKSPQHQSGTIHVTSQRLFYIDALKKASRSFYLELSHVSQTDYYAGLFTSSPKVTLHLSSDNFVPEESTQTGFESWECEVCAYRNPPGLSPSAARICGLCGVPRNLPGKTFSSSVEILQSNATSSLPSSASTSVLPEHPREPSLIACPACTFLNHPSMRTCEICATPLPKAAGDPHIAKSAPATRPATPGFDDNDPDSKTIKLSFRRGGDKVFYAALKRSLKGRAWEVAPSNVANDGVRSGISGIMQAVETSAQNRDTNMSNALEDLEALMAKAKDMVRLAAELNERLTASSMTTANNPYSSSLSLLSSTSTEPEEATFIRSSLSQLGLQMENTPVTLDMMKDEREWMEQLARELANVLQGSAKANLSSSAGGGMMKERGIIALDEVWGGWNRARGVALIPPSTFLQVVPLLPAFTNPTITSRSLNSGLAVLHTPPYSRAAFAARVCGLLALAGPKSTTEIAQEEGMTISLTAEMLNIVEEDGDVCRDDGRCVIQENSKDVLVLGEVNWWANLFLGYTWDGQQ</sequence>
<dbReference type="GO" id="GO:0043328">
    <property type="term" value="P:protein transport to vacuole involved in ubiquitin-dependent protein catabolic process via the multivesicular body sorting pathway"/>
    <property type="evidence" value="ECO:0007669"/>
    <property type="project" value="UniProtKB-UniRule"/>
</dbReference>
<comment type="caution">
    <text evidence="10">The sequence shown here is derived from an EMBL/GenBank/DDBJ whole genome shotgun (WGS) entry which is preliminary data.</text>
</comment>